<dbReference type="STRING" id="59733.SAMN05421769_4178"/>
<dbReference type="RefSeq" id="WP_074232324.1">
    <property type="nucleotide sequence ID" value="NZ_FSRQ01000007.1"/>
</dbReference>
<proteinExistence type="predicted"/>
<gene>
    <name evidence="2" type="ORF">SAMN05421769_4178</name>
</gene>
<sequence>MNLAENILAFHHYSLKVADFDETLKFYKALGFDEVHSWELPSFNLKKGMMLYNEKINCHIELFDKDAEIPTQGRKRNSHDEFIENSILHICFTVENTEKAREEALKIGAKDLSEGVFEISLANEKKSVEVRNSLVYSPNGEVIEFLEKVKF</sequence>
<keyword evidence="2" id="KW-0223">Dioxygenase</keyword>
<dbReference type="EMBL" id="FSRQ01000007">
    <property type="protein sequence ID" value="SIO40212.1"/>
    <property type="molecule type" value="Genomic_DNA"/>
</dbReference>
<dbReference type="Gene3D" id="3.10.180.10">
    <property type="entry name" value="2,3-Dihydroxybiphenyl 1,2-Dioxygenase, domain 1"/>
    <property type="match status" value="1"/>
</dbReference>
<accession>A0A1N6J7I8</accession>
<feature type="domain" description="VOC" evidence="1">
    <location>
        <begin position="9"/>
        <end position="148"/>
    </location>
</feature>
<dbReference type="Proteomes" id="UP000184782">
    <property type="component" value="Unassembled WGS sequence"/>
</dbReference>
<organism evidence="2 3">
    <name type="scientific">Chryseobacterium scophthalmum</name>
    <dbReference type="NCBI Taxonomy" id="59733"/>
    <lineage>
        <taxon>Bacteria</taxon>
        <taxon>Pseudomonadati</taxon>
        <taxon>Bacteroidota</taxon>
        <taxon>Flavobacteriia</taxon>
        <taxon>Flavobacteriales</taxon>
        <taxon>Weeksellaceae</taxon>
        <taxon>Chryseobacterium group</taxon>
        <taxon>Chryseobacterium</taxon>
    </lineage>
</organism>
<dbReference type="Pfam" id="PF13669">
    <property type="entry name" value="Glyoxalase_4"/>
    <property type="match status" value="1"/>
</dbReference>
<name>A0A1N6J7I8_9FLAO</name>
<protein>
    <submittedName>
        <fullName evidence="2">Catechol 2,3-dioxygenase</fullName>
    </submittedName>
</protein>
<dbReference type="SUPFAM" id="SSF54593">
    <property type="entry name" value="Glyoxalase/Bleomycin resistance protein/Dihydroxybiphenyl dioxygenase"/>
    <property type="match status" value="1"/>
</dbReference>
<dbReference type="OrthoDB" id="9795618at2"/>
<dbReference type="PROSITE" id="PS51819">
    <property type="entry name" value="VOC"/>
    <property type="match status" value="1"/>
</dbReference>
<dbReference type="InterPro" id="IPR037523">
    <property type="entry name" value="VOC_core"/>
</dbReference>
<keyword evidence="2" id="KW-0560">Oxidoreductase</keyword>
<evidence type="ECO:0000313" key="3">
    <source>
        <dbReference type="Proteomes" id="UP000184782"/>
    </source>
</evidence>
<keyword evidence="3" id="KW-1185">Reference proteome</keyword>
<evidence type="ECO:0000259" key="1">
    <source>
        <dbReference type="PROSITE" id="PS51819"/>
    </source>
</evidence>
<reference evidence="3" key="1">
    <citation type="submission" date="2016-12" db="EMBL/GenBank/DDBJ databases">
        <authorList>
            <person name="Varghese N."/>
            <person name="Submissions S."/>
        </authorList>
    </citation>
    <scope>NUCLEOTIDE SEQUENCE [LARGE SCALE GENOMIC DNA]</scope>
    <source>
        <strain evidence="3">DSM 16779</strain>
    </source>
</reference>
<dbReference type="InterPro" id="IPR029068">
    <property type="entry name" value="Glyas_Bleomycin-R_OHBP_Dase"/>
</dbReference>
<dbReference type="AlphaFoldDB" id="A0A1N6J7I8"/>
<dbReference type="GO" id="GO:0051213">
    <property type="term" value="F:dioxygenase activity"/>
    <property type="evidence" value="ECO:0007669"/>
    <property type="project" value="UniProtKB-KW"/>
</dbReference>
<evidence type="ECO:0000313" key="2">
    <source>
        <dbReference type="EMBL" id="SIO40212.1"/>
    </source>
</evidence>